<accession>D8TML3</accession>
<dbReference type="Pfam" id="PF23209">
    <property type="entry name" value="IDM1_C"/>
    <property type="match status" value="1"/>
</dbReference>
<dbReference type="InParanoid" id="D8TML3"/>
<dbReference type="OrthoDB" id="1903104at2759"/>
<dbReference type="InterPro" id="IPR056511">
    <property type="entry name" value="IDM1_C"/>
</dbReference>
<dbReference type="Gene3D" id="3.40.630.30">
    <property type="match status" value="1"/>
</dbReference>
<dbReference type="GeneID" id="9624900"/>
<dbReference type="PANTHER" id="PTHR47025">
    <property type="entry name" value="AUTOIMMUNE REGULATOR"/>
    <property type="match status" value="1"/>
</dbReference>
<dbReference type="Proteomes" id="UP000001058">
    <property type="component" value="Unassembled WGS sequence"/>
</dbReference>
<dbReference type="RefSeq" id="XP_002947743.1">
    <property type="nucleotide sequence ID" value="XM_002947697.1"/>
</dbReference>
<dbReference type="AlphaFoldDB" id="D8TML3"/>
<evidence type="ECO:0000313" key="2">
    <source>
        <dbReference type="EMBL" id="EFJ51276.1"/>
    </source>
</evidence>
<dbReference type="SUPFAM" id="SSF55729">
    <property type="entry name" value="Acyl-CoA N-acyltransferases (Nat)"/>
    <property type="match status" value="1"/>
</dbReference>
<organism evidence="3">
    <name type="scientific">Volvox carteri f. nagariensis</name>
    <dbReference type="NCBI Taxonomy" id="3068"/>
    <lineage>
        <taxon>Eukaryota</taxon>
        <taxon>Viridiplantae</taxon>
        <taxon>Chlorophyta</taxon>
        <taxon>core chlorophytes</taxon>
        <taxon>Chlorophyceae</taxon>
        <taxon>CS clade</taxon>
        <taxon>Chlamydomonadales</taxon>
        <taxon>Volvocaceae</taxon>
        <taxon>Volvox</taxon>
    </lineage>
</organism>
<proteinExistence type="predicted"/>
<reference evidence="2 3" key="1">
    <citation type="journal article" date="2010" name="Science">
        <title>Genomic analysis of organismal complexity in the multicellular green alga Volvox carteri.</title>
        <authorList>
            <person name="Prochnik S.E."/>
            <person name="Umen J."/>
            <person name="Nedelcu A.M."/>
            <person name="Hallmann A."/>
            <person name="Miller S.M."/>
            <person name="Nishii I."/>
            <person name="Ferris P."/>
            <person name="Kuo A."/>
            <person name="Mitros T."/>
            <person name="Fritz-Laylin L.K."/>
            <person name="Hellsten U."/>
            <person name="Chapman J."/>
            <person name="Simakov O."/>
            <person name="Rensing S.A."/>
            <person name="Terry A."/>
            <person name="Pangilinan J."/>
            <person name="Kapitonov V."/>
            <person name="Jurka J."/>
            <person name="Salamov A."/>
            <person name="Shapiro H."/>
            <person name="Schmutz J."/>
            <person name="Grimwood J."/>
            <person name="Lindquist E."/>
            <person name="Lucas S."/>
            <person name="Grigoriev I.V."/>
            <person name="Schmitt R."/>
            <person name="Kirk D."/>
            <person name="Rokhsar D.S."/>
        </authorList>
    </citation>
    <scope>NUCLEOTIDE SEQUENCE [LARGE SCALE GENOMIC DNA]</scope>
    <source>
        <strain evidence="3">f. Nagariensis / Eve</strain>
    </source>
</reference>
<dbReference type="InterPro" id="IPR000182">
    <property type="entry name" value="GNAT_dom"/>
</dbReference>
<evidence type="ECO:0000313" key="3">
    <source>
        <dbReference type="Proteomes" id="UP000001058"/>
    </source>
</evidence>
<dbReference type="KEGG" id="vcn:VOLCADRAFT_87924"/>
<dbReference type="PANTHER" id="PTHR47025:SF2">
    <property type="entry name" value="AUTOIMMUNE REGULATOR"/>
    <property type="match status" value="1"/>
</dbReference>
<evidence type="ECO:0000259" key="1">
    <source>
        <dbReference type="PROSITE" id="PS51186"/>
    </source>
</evidence>
<dbReference type="GO" id="GO:0016747">
    <property type="term" value="F:acyltransferase activity, transferring groups other than amino-acyl groups"/>
    <property type="evidence" value="ECO:0007669"/>
    <property type="project" value="InterPro"/>
</dbReference>
<dbReference type="STRING" id="3068.D8TML3"/>
<gene>
    <name evidence="2" type="ORF">VOLCADRAFT_87924</name>
</gene>
<keyword evidence="3" id="KW-1185">Reference proteome</keyword>
<dbReference type="InterPro" id="IPR016181">
    <property type="entry name" value="Acyl_CoA_acyltransferase"/>
</dbReference>
<dbReference type="EMBL" id="GL378328">
    <property type="protein sequence ID" value="EFJ51276.1"/>
    <property type="molecule type" value="Genomic_DNA"/>
</dbReference>
<feature type="domain" description="N-acetyltransferase" evidence="1">
    <location>
        <begin position="150"/>
        <end position="305"/>
    </location>
</feature>
<dbReference type="PROSITE" id="PS51186">
    <property type="entry name" value="GNAT"/>
    <property type="match status" value="1"/>
</dbReference>
<name>D8TML3_VOLCA</name>
<feature type="non-terminal residue" evidence="2">
    <location>
        <position position="305"/>
    </location>
</feature>
<sequence length="305" mass="32217">MKRDVAIVPTIPLPAGDGHAADALFAAILPFASAVLLPMSSITKTALNSLGVRAFSQGALPSTSNGMGRGAVGAQTYDYRAENATAAAGSTAGDATGATHHILGGRRQGAADKSTVPPSHIAGLMSHGHILSHIKARSHSFFMAPVLLSKSFLPAVPGPNGFAAKWLRRVHSVLREEFGYSLSDLRQFDFAALLTEGTPAVSAAIVDVYGADAAELYLVATRTVLQRQGYGTSLVRQLSAELGKIGVRRLLVSVDDDDEENQRLWRDKFGFKSLSASELYELGCSFGTFSAPATKGTVFLVRKLC</sequence>
<protein>
    <recommendedName>
        <fullName evidence="1">N-acetyltransferase domain-containing protein</fullName>
    </recommendedName>
</protein>